<dbReference type="RefSeq" id="XP_025370311.1">
    <property type="nucleotide sequence ID" value="XM_025517803.1"/>
</dbReference>
<evidence type="ECO:0000313" key="3">
    <source>
        <dbReference type="Proteomes" id="UP000245783"/>
    </source>
</evidence>
<keyword evidence="3" id="KW-1185">Reference proteome</keyword>
<evidence type="ECO:0000313" key="2">
    <source>
        <dbReference type="EMBL" id="PWN43151.1"/>
    </source>
</evidence>
<gene>
    <name evidence="2" type="ORF">IE81DRAFT_98001</name>
</gene>
<feature type="compositionally biased region" description="Polar residues" evidence="1">
    <location>
        <begin position="46"/>
        <end position="55"/>
    </location>
</feature>
<name>A0A316W3G8_9BASI</name>
<reference evidence="2 3" key="1">
    <citation type="journal article" date="2018" name="Mol. Biol. Evol.">
        <title>Broad Genomic Sampling Reveals a Smut Pathogenic Ancestry of the Fungal Clade Ustilaginomycotina.</title>
        <authorList>
            <person name="Kijpornyongpan T."/>
            <person name="Mondo S.J."/>
            <person name="Barry K."/>
            <person name="Sandor L."/>
            <person name="Lee J."/>
            <person name="Lipzen A."/>
            <person name="Pangilinan J."/>
            <person name="LaButti K."/>
            <person name="Hainaut M."/>
            <person name="Henrissat B."/>
            <person name="Grigoriev I.V."/>
            <person name="Spatafora J.W."/>
            <person name="Aime M.C."/>
        </authorList>
    </citation>
    <scope>NUCLEOTIDE SEQUENCE [LARGE SCALE GENOMIC DNA]</scope>
    <source>
        <strain evidence="2 3">MCA 4658</strain>
    </source>
</reference>
<feature type="region of interest" description="Disordered" evidence="1">
    <location>
        <begin position="1"/>
        <end position="57"/>
    </location>
</feature>
<feature type="region of interest" description="Disordered" evidence="1">
    <location>
        <begin position="125"/>
        <end position="147"/>
    </location>
</feature>
<protein>
    <submittedName>
        <fullName evidence="2">Uncharacterized protein</fullName>
    </submittedName>
</protein>
<dbReference type="AlphaFoldDB" id="A0A316W3G8"/>
<organism evidence="2 3">
    <name type="scientific">Ceraceosorus guamensis</name>
    <dbReference type="NCBI Taxonomy" id="1522189"/>
    <lineage>
        <taxon>Eukaryota</taxon>
        <taxon>Fungi</taxon>
        <taxon>Dikarya</taxon>
        <taxon>Basidiomycota</taxon>
        <taxon>Ustilaginomycotina</taxon>
        <taxon>Exobasidiomycetes</taxon>
        <taxon>Ceraceosorales</taxon>
        <taxon>Ceraceosoraceae</taxon>
        <taxon>Ceraceosorus</taxon>
    </lineage>
</organism>
<proteinExistence type="predicted"/>
<accession>A0A316W3G8</accession>
<dbReference type="InParanoid" id="A0A316W3G8"/>
<feature type="compositionally biased region" description="Basic and acidic residues" evidence="1">
    <location>
        <begin position="13"/>
        <end position="28"/>
    </location>
</feature>
<feature type="compositionally biased region" description="Basic and acidic residues" evidence="1">
    <location>
        <begin position="132"/>
        <end position="147"/>
    </location>
</feature>
<evidence type="ECO:0000256" key="1">
    <source>
        <dbReference type="SAM" id="MobiDB-lite"/>
    </source>
</evidence>
<sequence>MAHLAGGTSQKAESSDRGDRIISGEQCKHRSQGMGQTEDEKKKRPTATSRATSPVTAKLGRLCNFRSNVDVSAAIGKAASAQDEAGLACTARGERHSVRYTNRQNFFLWQPTAAAHAVVPIDDASEPSAGERLGKESHVQAGRERAGERVPRLNTLVRSVAER</sequence>
<dbReference type="GeneID" id="37039673"/>
<dbReference type="EMBL" id="KZ819372">
    <property type="protein sequence ID" value="PWN43151.1"/>
    <property type="molecule type" value="Genomic_DNA"/>
</dbReference>
<dbReference type="Proteomes" id="UP000245783">
    <property type="component" value="Unassembled WGS sequence"/>
</dbReference>